<protein>
    <submittedName>
        <fullName evidence="3">Uncharacterized protein</fullName>
    </submittedName>
</protein>
<name>A0A0B0ELE2_9BACT</name>
<gene>
    <name evidence="3" type="ORF">SCABRO_00835</name>
</gene>
<evidence type="ECO:0000313" key="4">
    <source>
        <dbReference type="Proteomes" id="UP000030652"/>
    </source>
</evidence>
<sequence>MEVKTIKDILKLQNEFVEKVQKQTTLIRKGKATSVDVLIKEKESLLVRMEERLGAATEAREKAVHRYDEEIRHHKEQVTCLKKEVSEEKQTLSRATVNVTKQSKEIGNGKRNSKGQKRD</sequence>
<dbReference type="EMBL" id="JRYO01000058">
    <property type="protein sequence ID" value="KHE93409.1"/>
    <property type="molecule type" value="Genomic_DNA"/>
</dbReference>
<feature type="region of interest" description="Disordered" evidence="2">
    <location>
        <begin position="91"/>
        <end position="119"/>
    </location>
</feature>
<organism evidence="3 4">
    <name type="scientific">Candidatus Scalindua brodae</name>
    <dbReference type="NCBI Taxonomy" id="237368"/>
    <lineage>
        <taxon>Bacteria</taxon>
        <taxon>Pseudomonadati</taxon>
        <taxon>Planctomycetota</taxon>
        <taxon>Candidatus Brocadiia</taxon>
        <taxon>Candidatus Brocadiales</taxon>
        <taxon>Candidatus Scalinduaceae</taxon>
        <taxon>Candidatus Scalindua</taxon>
    </lineage>
</organism>
<evidence type="ECO:0000313" key="3">
    <source>
        <dbReference type="EMBL" id="KHE93409.1"/>
    </source>
</evidence>
<evidence type="ECO:0000256" key="1">
    <source>
        <dbReference type="SAM" id="Coils"/>
    </source>
</evidence>
<evidence type="ECO:0000256" key="2">
    <source>
        <dbReference type="SAM" id="MobiDB-lite"/>
    </source>
</evidence>
<proteinExistence type="predicted"/>
<comment type="caution">
    <text evidence="3">The sequence shown here is derived from an EMBL/GenBank/DDBJ whole genome shotgun (WGS) entry which is preliminary data.</text>
</comment>
<feature type="compositionally biased region" description="Polar residues" evidence="2">
    <location>
        <begin position="92"/>
        <end position="101"/>
    </location>
</feature>
<dbReference type="Proteomes" id="UP000030652">
    <property type="component" value="Unassembled WGS sequence"/>
</dbReference>
<accession>A0A0B0ELE2</accession>
<dbReference type="AlphaFoldDB" id="A0A0B0ELE2"/>
<keyword evidence="1" id="KW-0175">Coiled coil</keyword>
<reference evidence="3 4" key="1">
    <citation type="submission" date="2014-10" db="EMBL/GenBank/DDBJ databases">
        <title>Draft genome of anammox bacterium scalindua brodae, obtained using differential coverage binning of sequence data from two enrichment reactors.</title>
        <authorList>
            <person name="Speth D.R."/>
            <person name="Russ L."/>
            <person name="Kartal B."/>
            <person name="Op den Camp H.J."/>
            <person name="Dutilh B.E."/>
            <person name="Jetten M.S."/>
        </authorList>
    </citation>
    <scope>NUCLEOTIDE SEQUENCE [LARGE SCALE GENOMIC DNA]</scope>
    <source>
        <strain evidence="3">RU1</strain>
    </source>
</reference>
<feature type="coiled-coil region" evidence="1">
    <location>
        <begin position="39"/>
        <end position="91"/>
    </location>
</feature>